<organism evidence="2 3">
    <name type="scientific">Thiorhodococcus minor</name>
    <dbReference type="NCBI Taxonomy" id="57489"/>
    <lineage>
        <taxon>Bacteria</taxon>
        <taxon>Pseudomonadati</taxon>
        <taxon>Pseudomonadota</taxon>
        <taxon>Gammaproteobacteria</taxon>
        <taxon>Chromatiales</taxon>
        <taxon>Chromatiaceae</taxon>
        <taxon>Thiorhodococcus</taxon>
    </lineage>
</organism>
<sequence>MSFQGLADQRPRSRKPDSVTAMRGLIAEIRARMPFASAEAQICSGDCNGCSRKLLDYLESELDAWELRLGEGETPGLDDLSRLIRISKKVYRVLARNGLVDARQAATDSGD</sequence>
<evidence type="ECO:0000313" key="3">
    <source>
        <dbReference type="Proteomes" id="UP000483379"/>
    </source>
</evidence>
<keyword evidence="3" id="KW-1185">Reference proteome</keyword>
<accession>A0A6M0JYA8</accession>
<dbReference type="AlphaFoldDB" id="A0A6M0JYA8"/>
<dbReference type="Proteomes" id="UP000483379">
    <property type="component" value="Unassembled WGS sequence"/>
</dbReference>
<comment type="caution">
    <text evidence="2">The sequence shown here is derived from an EMBL/GenBank/DDBJ whole genome shotgun (WGS) entry which is preliminary data.</text>
</comment>
<evidence type="ECO:0000313" key="2">
    <source>
        <dbReference type="EMBL" id="NEV61337.1"/>
    </source>
</evidence>
<feature type="region of interest" description="Disordered" evidence="1">
    <location>
        <begin position="1"/>
        <end position="20"/>
    </location>
</feature>
<name>A0A6M0JYA8_9GAMM</name>
<proteinExistence type="predicted"/>
<protein>
    <submittedName>
        <fullName evidence="2">Uncharacterized protein</fullName>
    </submittedName>
</protein>
<gene>
    <name evidence="2" type="ORF">G3446_05400</name>
</gene>
<dbReference type="EMBL" id="JAAIJQ010000011">
    <property type="protein sequence ID" value="NEV61337.1"/>
    <property type="molecule type" value="Genomic_DNA"/>
</dbReference>
<evidence type="ECO:0000256" key="1">
    <source>
        <dbReference type="SAM" id="MobiDB-lite"/>
    </source>
</evidence>
<reference evidence="2 3" key="1">
    <citation type="submission" date="2020-02" db="EMBL/GenBank/DDBJ databases">
        <title>Genome sequences of Thiorhodococcus mannitoliphagus and Thiorhodococcus minor, purple sulfur photosynthetic bacteria in the gammaproteobacterial family, Chromatiaceae.</title>
        <authorList>
            <person name="Aviles F.A."/>
            <person name="Meyer T.E."/>
            <person name="Kyndt J.A."/>
        </authorList>
    </citation>
    <scope>NUCLEOTIDE SEQUENCE [LARGE SCALE GENOMIC DNA]</scope>
    <source>
        <strain evidence="2 3">DSM 11518</strain>
    </source>
</reference>